<dbReference type="Gene3D" id="1.20.1280.50">
    <property type="match status" value="1"/>
</dbReference>
<protein>
    <recommendedName>
        <fullName evidence="3">F-box domain-containing protein</fullName>
    </recommendedName>
</protein>
<reference evidence="1 2" key="1">
    <citation type="submission" date="2014-04" db="EMBL/GenBank/DDBJ databases">
        <authorList>
            <consortium name="DOE Joint Genome Institute"/>
            <person name="Kuo A."/>
            <person name="Kohler A."/>
            <person name="Costa M.D."/>
            <person name="Nagy L.G."/>
            <person name="Floudas D."/>
            <person name="Copeland A."/>
            <person name="Barry K.W."/>
            <person name="Cichocki N."/>
            <person name="Veneault-Fourrey C."/>
            <person name="LaButti K."/>
            <person name="Lindquist E.A."/>
            <person name="Lipzen A."/>
            <person name="Lundell T."/>
            <person name="Morin E."/>
            <person name="Murat C."/>
            <person name="Sun H."/>
            <person name="Tunlid A."/>
            <person name="Henrissat B."/>
            <person name="Grigoriev I.V."/>
            <person name="Hibbett D.S."/>
            <person name="Martin F."/>
            <person name="Nordberg H.P."/>
            <person name="Cantor M.N."/>
            <person name="Hua S.X."/>
        </authorList>
    </citation>
    <scope>NUCLEOTIDE SEQUENCE [LARGE SCALE GENOMIC DNA]</scope>
    <source>
        <strain evidence="1 2">441</strain>
    </source>
</reference>
<dbReference type="SUPFAM" id="SSF81383">
    <property type="entry name" value="F-box domain"/>
    <property type="match status" value="1"/>
</dbReference>
<name>A0A0C9YRE5_9AGAM</name>
<dbReference type="HOGENOM" id="CLU_111684_1_0_1"/>
<evidence type="ECO:0000313" key="1">
    <source>
        <dbReference type="EMBL" id="KIK10583.1"/>
    </source>
</evidence>
<accession>A0A0C9YRE5</accession>
<dbReference type="EMBL" id="KN834552">
    <property type="protein sequence ID" value="KIK10583.1"/>
    <property type="molecule type" value="Genomic_DNA"/>
</dbReference>
<proteinExistence type="predicted"/>
<keyword evidence="2" id="KW-1185">Reference proteome</keyword>
<dbReference type="InterPro" id="IPR036047">
    <property type="entry name" value="F-box-like_dom_sf"/>
</dbReference>
<dbReference type="OrthoDB" id="2635230at2759"/>
<evidence type="ECO:0000313" key="2">
    <source>
        <dbReference type="Proteomes" id="UP000054018"/>
    </source>
</evidence>
<sequence>MPVNPAFSGRSKIPYRPDFRHSSFLAHHGRARAELARLEGAERTIFKQLVEIRAAIKKQKSRIEESVKKRSVINRLPVELLSWIFRFLLVYNDSFTSRELLGLANSRNGLSMVSRLWRNVILDTPELWSDIVLTDDQPPDIAFLEIQLRRSRKVPLNITITGRFKVDE</sequence>
<gene>
    <name evidence="1" type="ORF">PISMIDRAFT_20257</name>
</gene>
<dbReference type="STRING" id="765257.A0A0C9YRE5"/>
<reference evidence="2" key="2">
    <citation type="submission" date="2015-01" db="EMBL/GenBank/DDBJ databases">
        <title>Evolutionary Origins and Diversification of the Mycorrhizal Mutualists.</title>
        <authorList>
            <consortium name="DOE Joint Genome Institute"/>
            <consortium name="Mycorrhizal Genomics Consortium"/>
            <person name="Kohler A."/>
            <person name="Kuo A."/>
            <person name="Nagy L.G."/>
            <person name="Floudas D."/>
            <person name="Copeland A."/>
            <person name="Barry K.W."/>
            <person name="Cichocki N."/>
            <person name="Veneault-Fourrey C."/>
            <person name="LaButti K."/>
            <person name="Lindquist E.A."/>
            <person name="Lipzen A."/>
            <person name="Lundell T."/>
            <person name="Morin E."/>
            <person name="Murat C."/>
            <person name="Riley R."/>
            <person name="Ohm R."/>
            <person name="Sun H."/>
            <person name="Tunlid A."/>
            <person name="Henrissat B."/>
            <person name="Grigoriev I.V."/>
            <person name="Hibbett D.S."/>
            <person name="Martin F."/>
        </authorList>
    </citation>
    <scope>NUCLEOTIDE SEQUENCE [LARGE SCALE GENOMIC DNA]</scope>
    <source>
        <strain evidence="2">441</strain>
    </source>
</reference>
<organism evidence="1 2">
    <name type="scientific">Pisolithus microcarpus 441</name>
    <dbReference type="NCBI Taxonomy" id="765257"/>
    <lineage>
        <taxon>Eukaryota</taxon>
        <taxon>Fungi</taxon>
        <taxon>Dikarya</taxon>
        <taxon>Basidiomycota</taxon>
        <taxon>Agaricomycotina</taxon>
        <taxon>Agaricomycetes</taxon>
        <taxon>Agaricomycetidae</taxon>
        <taxon>Boletales</taxon>
        <taxon>Sclerodermatineae</taxon>
        <taxon>Pisolithaceae</taxon>
        <taxon>Pisolithus</taxon>
    </lineage>
</organism>
<dbReference type="Proteomes" id="UP000054018">
    <property type="component" value="Unassembled WGS sequence"/>
</dbReference>
<dbReference type="AlphaFoldDB" id="A0A0C9YRE5"/>
<evidence type="ECO:0008006" key="3">
    <source>
        <dbReference type="Google" id="ProtNLM"/>
    </source>
</evidence>